<sequence>MKLLFRASFVMSPPPLKVVQFLSRYSEARADPAPPLPRGSADESVGIWRPMKSINDSKVVVGSKSIGCQETLSLAALDLSRCAARCTPHPNPVIFFWLLVRMCSMRWTGRGSVAFRSTRSSSVSIGKVVTSIQQIGSSPSGTLTSSHSTTLTRTLGGRSFEPTNTFLLGDRGTASLVRFLRRCKLAEALAHLGFLAHPAEACAGGFRGISPVSHHCWQELFSLVIVQLPVETESSSAELQLDKGYPGRRCAKGATGSRRTTDRRGLFSKRSLDTGAIPPCNRLSHVRSTSADRKATIIRSGLSKVQSEISSPTPQMY</sequence>
<reference evidence="2 3" key="1">
    <citation type="submission" date="2019-02" db="EMBL/GenBank/DDBJ databases">
        <title>Deep-cultivation of Planctomycetes and their phenomic and genomic characterization uncovers novel biology.</title>
        <authorList>
            <person name="Wiegand S."/>
            <person name="Jogler M."/>
            <person name="Boedeker C."/>
            <person name="Pinto D."/>
            <person name="Vollmers J."/>
            <person name="Rivas-Marin E."/>
            <person name="Kohn T."/>
            <person name="Peeters S.H."/>
            <person name="Heuer A."/>
            <person name="Rast P."/>
            <person name="Oberbeckmann S."/>
            <person name="Bunk B."/>
            <person name="Jeske O."/>
            <person name="Meyerdierks A."/>
            <person name="Storesund J.E."/>
            <person name="Kallscheuer N."/>
            <person name="Luecker S."/>
            <person name="Lage O.M."/>
            <person name="Pohl T."/>
            <person name="Merkel B.J."/>
            <person name="Hornburger P."/>
            <person name="Mueller R.-W."/>
            <person name="Bruemmer F."/>
            <person name="Labrenz M."/>
            <person name="Spormann A.M."/>
            <person name="Op Den Camp H."/>
            <person name="Overmann J."/>
            <person name="Amann R."/>
            <person name="Jetten M.S.M."/>
            <person name="Mascher T."/>
            <person name="Medema M.H."/>
            <person name="Devos D.P."/>
            <person name="Kaster A.-K."/>
            <person name="Ovreas L."/>
            <person name="Rohde M."/>
            <person name="Galperin M.Y."/>
            <person name="Jogler C."/>
        </authorList>
    </citation>
    <scope>NUCLEOTIDE SEQUENCE [LARGE SCALE GENOMIC DNA]</scope>
    <source>
        <strain evidence="2 3">Poly41</strain>
    </source>
</reference>
<accession>A0A5C6E0S0</accession>
<keyword evidence="3" id="KW-1185">Reference proteome</keyword>
<dbReference type="EMBL" id="SJPV01000001">
    <property type="protein sequence ID" value="TWU42482.1"/>
    <property type="molecule type" value="Genomic_DNA"/>
</dbReference>
<organism evidence="2 3">
    <name type="scientific">Novipirellula artificiosorum</name>
    <dbReference type="NCBI Taxonomy" id="2528016"/>
    <lineage>
        <taxon>Bacteria</taxon>
        <taxon>Pseudomonadati</taxon>
        <taxon>Planctomycetota</taxon>
        <taxon>Planctomycetia</taxon>
        <taxon>Pirellulales</taxon>
        <taxon>Pirellulaceae</taxon>
        <taxon>Novipirellula</taxon>
    </lineage>
</organism>
<evidence type="ECO:0000313" key="3">
    <source>
        <dbReference type="Proteomes" id="UP000319143"/>
    </source>
</evidence>
<dbReference type="AlphaFoldDB" id="A0A5C6E0S0"/>
<proteinExistence type="predicted"/>
<evidence type="ECO:0000256" key="1">
    <source>
        <dbReference type="SAM" id="MobiDB-lite"/>
    </source>
</evidence>
<comment type="caution">
    <text evidence="2">The sequence shown here is derived from an EMBL/GenBank/DDBJ whole genome shotgun (WGS) entry which is preliminary data.</text>
</comment>
<feature type="region of interest" description="Disordered" evidence="1">
    <location>
        <begin position="250"/>
        <end position="273"/>
    </location>
</feature>
<dbReference type="Proteomes" id="UP000319143">
    <property type="component" value="Unassembled WGS sequence"/>
</dbReference>
<name>A0A5C6E0S0_9BACT</name>
<evidence type="ECO:0000313" key="2">
    <source>
        <dbReference type="EMBL" id="TWU42482.1"/>
    </source>
</evidence>
<gene>
    <name evidence="2" type="ORF">Poly41_07790</name>
</gene>
<protein>
    <submittedName>
        <fullName evidence="2">Uncharacterized protein</fullName>
    </submittedName>
</protein>